<evidence type="ECO:0000313" key="1">
    <source>
        <dbReference type="EMBL" id="PYI11882.1"/>
    </source>
</evidence>
<gene>
    <name evidence="1" type="ORF">BO78DRAFT_412989</name>
</gene>
<evidence type="ECO:0000313" key="2">
    <source>
        <dbReference type="Proteomes" id="UP000248423"/>
    </source>
</evidence>
<sequence length="162" mass="18078">MEMLHRADHAVVIAGDENTRSYTMDAALRPPSSRAFRLAGFCSPTTSTQQAHDPGHRLANEVCTLIIALMRGGRRREQRLLEEKAIVLVDDSVVKSGATDVEFVDYIRRFVRDGRVVVSGGCAGPRSRWEPDYDYLYPSENKDTGTKSTDTGDRLFNMIDLA</sequence>
<accession>A0A319ENT4</accession>
<dbReference type="VEuPathDB" id="FungiDB:BO78DRAFT_412989"/>
<dbReference type="AlphaFoldDB" id="A0A319ENT4"/>
<dbReference type="STRING" id="1448318.A0A319ENT4"/>
<proteinExistence type="predicted"/>
<protein>
    <submittedName>
        <fullName evidence="1">Uncharacterized protein</fullName>
    </submittedName>
</protein>
<organism evidence="1 2">
    <name type="scientific">Aspergillus sclerotiicarbonarius (strain CBS 121057 / IBT 28362)</name>
    <dbReference type="NCBI Taxonomy" id="1448318"/>
    <lineage>
        <taxon>Eukaryota</taxon>
        <taxon>Fungi</taxon>
        <taxon>Dikarya</taxon>
        <taxon>Ascomycota</taxon>
        <taxon>Pezizomycotina</taxon>
        <taxon>Eurotiomycetes</taxon>
        <taxon>Eurotiomycetidae</taxon>
        <taxon>Eurotiales</taxon>
        <taxon>Aspergillaceae</taxon>
        <taxon>Aspergillus</taxon>
        <taxon>Aspergillus subgen. Circumdati</taxon>
    </lineage>
</organism>
<keyword evidence="2" id="KW-1185">Reference proteome</keyword>
<dbReference type="EMBL" id="KZ826316">
    <property type="protein sequence ID" value="PYI11882.1"/>
    <property type="molecule type" value="Genomic_DNA"/>
</dbReference>
<dbReference type="OrthoDB" id="5416609at2759"/>
<dbReference type="Proteomes" id="UP000248423">
    <property type="component" value="Unassembled WGS sequence"/>
</dbReference>
<name>A0A319ENT4_ASPSB</name>
<reference evidence="1 2" key="1">
    <citation type="submission" date="2018-02" db="EMBL/GenBank/DDBJ databases">
        <title>The genomes of Aspergillus section Nigri reveals drivers in fungal speciation.</title>
        <authorList>
            <consortium name="DOE Joint Genome Institute"/>
            <person name="Vesth T.C."/>
            <person name="Nybo J."/>
            <person name="Theobald S."/>
            <person name="Brandl J."/>
            <person name="Frisvad J.C."/>
            <person name="Nielsen K.F."/>
            <person name="Lyhne E.K."/>
            <person name="Kogle M.E."/>
            <person name="Kuo A."/>
            <person name="Riley R."/>
            <person name="Clum A."/>
            <person name="Nolan M."/>
            <person name="Lipzen A."/>
            <person name="Salamov A."/>
            <person name="Henrissat B."/>
            <person name="Wiebenga A."/>
            <person name="De vries R.P."/>
            <person name="Grigoriev I.V."/>
            <person name="Mortensen U.H."/>
            <person name="Andersen M.R."/>
            <person name="Baker S.E."/>
        </authorList>
    </citation>
    <scope>NUCLEOTIDE SEQUENCE [LARGE SCALE GENOMIC DNA]</scope>
    <source>
        <strain evidence="1 2">CBS 121057</strain>
    </source>
</reference>